<evidence type="ECO:0000256" key="5">
    <source>
        <dbReference type="ARBA" id="ARBA00022519"/>
    </source>
</evidence>
<evidence type="ECO:0000256" key="2">
    <source>
        <dbReference type="ARBA" id="ARBA00009474"/>
    </source>
</evidence>
<dbReference type="EMBL" id="JAAAWP010000007">
    <property type="protein sequence ID" value="NDW22364.1"/>
    <property type="molecule type" value="Genomic_DNA"/>
</dbReference>
<dbReference type="AlphaFoldDB" id="A0A6L9MVU0"/>
<keyword evidence="5" id="KW-0997">Cell inner membrane</keyword>
<dbReference type="InterPro" id="IPR007334">
    <property type="entry name" value="UPF0208"/>
</dbReference>
<evidence type="ECO:0000313" key="10">
    <source>
        <dbReference type="Proteomes" id="UP000478837"/>
    </source>
</evidence>
<protein>
    <recommendedName>
        <fullName evidence="3">UPF0208 membrane protein YfbV</fullName>
    </recommendedName>
</protein>
<comment type="similarity">
    <text evidence="2">Belongs to the UPF0208 family.</text>
</comment>
<evidence type="ECO:0000256" key="6">
    <source>
        <dbReference type="ARBA" id="ARBA00022692"/>
    </source>
</evidence>
<dbReference type="Proteomes" id="UP000478837">
    <property type="component" value="Unassembled WGS sequence"/>
</dbReference>
<keyword evidence="7" id="KW-1133">Transmembrane helix</keyword>
<keyword evidence="6" id="KW-0812">Transmembrane</keyword>
<evidence type="ECO:0000256" key="4">
    <source>
        <dbReference type="ARBA" id="ARBA00022475"/>
    </source>
</evidence>
<reference evidence="9 10" key="1">
    <citation type="submission" date="2020-01" db="EMBL/GenBank/DDBJ databases">
        <title>Genomes of bacteria type strains.</title>
        <authorList>
            <person name="Chen J."/>
            <person name="Zhu S."/>
            <person name="Yang J."/>
        </authorList>
    </citation>
    <scope>NUCLEOTIDE SEQUENCE [LARGE SCALE GENOMIC DNA]</scope>
    <source>
        <strain evidence="9 10">LMG 22958</strain>
    </source>
</reference>
<comment type="caution">
    <text evidence="9">The sequence shown here is derived from an EMBL/GenBank/DDBJ whole genome shotgun (WGS) entry which is preliminary data.</text>
</comment>
<keyword evidence="10" id="KW-1185">Reference proteome</keyword>
<accession>A0A6L9MVU0</accession>
<dbReference type="NCBIfam" id="NF002493">
    <property type="entry name" value="PRK01816.1"/>
    <property type="match status" value="1"/>
</dbReference>
<keyword evidence="8" id="KW-0472">Membrane</keyword>
<dbReference type="Pfam" id="PF04217">
    <property type="entry name" value="DUF412"/>
    <property type="match status" value="1"/>
</dbReference>
<keyword evidence="4" id="KW-1003">Cell membrane</keyword>
<evidence type="ECO:0000256" key="1">
    <source>
        <dbReference type="ARBA" id="ARBA00004429"/>
    </source>
</evidence>
<organism evidence="9 10">
    <name type="scientific">Alteromonas hispanica</name>
    <dbReference type="NCBI Taxonomy" id="315421"/>
    <lineage>
        <taxon>Bacteria</taxon>
        <taxon>Pseudomonadati</taxon>
        <taxon>Pseudomonadota</taxon>
        <taxon>Gammaproteobacteria</taxon>
        <taxon>Alteromonadales</taxon>
        <taxon>Alteromonadaceae</taxon>
        <taxon>Alteromonas/Salinimonas group</taxon>
        <taxon>Alteromonas</taxon>
    </lineage>
</organism>
<dbReference type="GO" id="GO:0005886">
    <property type="term" value="C:plasma membrane"/>
    <property type="evidence" value="ECO:0007669"/>
    <property type="project" value="UniProtKB-SubCell"/>
</dbReference>
<gene>
    <name evidence="9" type="ORF">GTW09_12590</name>
</gene>
<evidence type="ECO:0000256" key="3">
    <source>
        <dbReference type="ARBA" id="ARBA00018831"/>
    </source>
</evidence>
<proteinExistence type="inferred from homology"/>
<evidence type="ECO:0000313" key="9">
    <source>
        <dbReference type="EMBL" id="NDW22364.1"/>
    </source>
</evidence>
<comment type="subcellular location">
    <subcellularLocation>
        <location evidence="1">Cell inner membrane</location>
        <topology evidence="1">Multi-pass membrane protein</topology>
    </subcellularLocation>
</comment>
<name>A0A6L9MVU0_9ALTE</name>
<evidence type="ECO:0000256" key="7">
    <source>
        <dbReference type="ARBA" id="ARBA00022989"/>
    </source>
</evidence>
<dbReference type="RefSeq" id="WP_163112162.1">
    <property type="nucleotide sequence ID" value="NZ_JAAAWP010000007.1"/>
</dbReference>
<sequence>MSQTVLTMLKDGQHYMKTWPMRKELYSFFPECRVVAATKFAVKTMPPAAMVTCLLLIQNLGTDYIPQTIAMALFFLSLPIQGLLWLGHRSEQYLPPQLNSWYQDVHSKMRSHGCHLAAVKTKPKYKELAQLLKTAFNDLDNALTKHWFN</sequence>
<evidence type="ECO:0000256" key="8">
    <source>
        <dbReference type="ARBA" id="ARBA00023136"/>
    </source>
</evidence>